<accession>A0A397SE71</accession>
<evidence type="ECO:0000313" key="1">
    <source>
        <dbReference type="EMBL" id="RIA81051.1"/>
    </source>
</evidence>
<gene>
    <name evidence="1" type="ORF">C1645_837613</name>
</gene>
<dbReference type="STRING" id="658196.A0A397SE71"/>
<proteinExistence type="predicted"/>
<organism evidence="1 2">
    <name type="scientific">Glomus cerebriforme</name>
    <dbReference type="NCBI Taxonomy" id="658196"/>
    <lineage>
        <taxon>Eukaryota</taxon>
        <taxon>Fungi</taxon>
        <taxon>Fungi incertae sedis</taxon>
        <taxon>Mucoromycota</taxon>
        <taxon>Glomeromycotina</taxon>
        <taxon>Glomeromycetes</taxon>
        <taxon>Glomerales</taxon>
        <taxon>Glomeraceae</taxon>
        <taxon>Glomus</taxon>
    </lineage>
</organism>
<evidence type="ECO:0000313" key="2">
    <source>
        <dbReference type="Proteomes" id="UP000265703"/>
    </source>
</evidence>
<dbReference type="AlphaFoldDB" id="A0A397SE71"/>
<dbReference type="PROSITE" id="PS51257">
    <property type="entry name" value="PROKAR_LIPOPROTEIN"/>
    <property type="match status" value="1"/>
</dbReference>
<comment type="caution">
    <text evidence="1">The sequence shown here is derived from an EMBL/GenBank/DDBJ whole genome shotgun (WGS) entry which is preliminary data.</text>
</comment>
<dbReference type="Proteomes" id="UP000265703">
    <property type="component" value="Unassembled WGS sequence"/>
</dbReference>
<protein>
    <submittedName>
        <fullName evidence="1">Uncharacterized protein</fullName>
    </submittedName>
</protein>
<reference evidence="1 2" key="1">
    <citation type="submission" date="2018-06" db="EMBL/GenBank/DDBJ databases">
        <title>Comparative genomics reveals the genomic features of Rhizophagus irregularis, R. cerebriforme, R. diaphanum and Gigaspora rosea, and their symbiotic lifestyle signature.</title>
        <authorList>
            <person name="Morin E."/>
            <person name="San Clemente H."/>
            <person name="Chen E.C.H."/>
            <person name="De La Providencia I."/>
            <person name="Hainaut M."/>
            <person name="Kuo A."/>
            <person name="Kohler A."/>
            <person name="Murat C."/>
            <person name="Tang N."/>
            <person name="Roy S."/>
            <person name="Loubradou J."/>
            <person name="Henrissat B."/>
            <person name="Grigoriev I.V."/>
            <person name="Corradi N."/>
            <person name="Roux C."/>
            <person name="Martin F.M."/>
        </authorList>
    </citation>
    <scope>NUCLEOTIDE SEQUENCE [LARGE SCALE GENOMIC DNA]</scope>
    <source>
        <strain evidence="1 2">DAOM 227022</strain>
    </source>
</reference>
<keyword evidence="2" id="KW-1185">Reference proteome</keyword>
<sequence length="62" mass="7471">MTKTTYEKFAAHIPNYLAQQLFYSCQVFDPKFVHNKNVLQKNIQRYNAIKEFDNPFDELLQK</sequence>
<dbReference type="EMBL" id="QKYT01000855">
    <property type="protein sequence ID" value="RIA81051.1"/>
    <property type="molecule type" value="Genomic_DNA"/>
</dbReference>
<dbReference type="OrthoDB" id="10350232at2759"/>
<name>A0A397SE71_9GLOM</name>